<keyword evidence="1" id="KW-0472">Membrane</keyword>
<organism evidence="2 3">
    <name type="scientific">Cyphomyrmex costatus</name>
    <dbReference type="NCBI Taxonomy" id="456900"/>
    <lineage>
        <taxon>Eukaryota</taxon>
        <taxon>Metazoa</taxon>
        <taxon>Ecdysozoa</taxon>
        <taxon>Arthropoda</taxon>
        <taxon>Hexapoda</taxon>
        <taxon>Insecta</taxon>
        <taxon>Pterygota</taxon>
        <taxon>Neoptera</taxon>
        <taxon>Endopterygota</taxon>
        <taxon>Hymenoptera</taxon>
        <taxon>Apocrita</taxon>
        <taxon>Aculeata</taxon>
        <taxon>Formicoidea</taxon>
        <taxon>Formicidae</taxon>
        <taxon>Myrmicinae</taxon>
        <taxon>Cyphomyrmex</taxon>
    </lineage>
</organism>
<reference evidence="2 3" key="1">
    <citation type="submission" date="2016-03" db="EMBL/GenBank/DDBJ databases">
        <title>Cyphomyrmex costatus WGS genome.</title>
        <authorList>
            <person name="Nygaard S."/>
            <person name="Hu H."/>
            <person name="Boomsma J."/>
            <person name="Zhang G."/>
        </authorList>
    </citation>
    <scope>NUCLEOTIDE SEQUENCE [LARGE SCALE GENOMIC DNA]</scope>
    <source>
        <strain evidence="2">MS0001</strain>
        <tissue evidence="2">Whole body</tissue>
    </source>
</reference>
<keyword evidence="1" id="KW-1133">Transmembrane helix</keyword>
<evidence type="ECO:0000256" key="1">
    <source>
        <dbReference type="SAM" id="Phobius"/>
    </source>
</evidence>
<evidence type="ECO:0000313" key="2">
    <source>
        <dbReference type="EMBL" id="KYN08030.1"/>
    </source>
</evidence>
<name>A0A195D547_9HYME</name>
<dbReference type="AlphaFoldDB" id="A0A195D547"/>
<dbReference type="EMBL" id="KQ976818">
    <property type="protein sequence ID" value="KYN08030.1"/>
    <property type="molecule type" value="Genomic_DNA"/>
</dbReference>
<sequence length="141" mass="15007">MAVHVRAYRRFAVVDDDAGGGGGIVGIVGIVSIVGIVVVVVVVVDDDVDTTRETHDAEQIMQSESTYVRTGCAKLRKKNARVRPTGNTSDPLPFMLPDDVWGVWGACEVNGNGEPEEVAECSSLELTALHISNMLNAVVTV</sequence>
<keyword evidence="1" id="KW-0812">Transmembrane</keyword>
<accession>A0A195D547</accession>
<protein>
    <submittedName>
        <fullName evidence="2">Uncharacterized protein</fullName>
    </submittedName>
</protein>
<evidence type="ECO:0000313" key="3">
    <source>
        <dbReference type="Proteomes" id="UP000078542"/>
    </source>
</evidence>
<proteinExistence type="predicted"/>
<dbReference type="Proteomes" id="UP000078542">
    <property type="component" value="Unassembled WGS sequence"/>
</dbReference>
<feature type="transmembrane region" description="Helical" evidence="1">
    <location>
        <begin position="20"/>
        <end position="44"/>
    </location>
</feature>
<gene>
    <name evidence="2" type="ORF">ALC62_00875</name>
</gene>
<keyword evidence="3" id="KW-1185">Reference proteome</keyword>